<gene>
    <name evidence="5" type="ORF">EDD35_5135</name>
</gene>
<feature type="transmembrane region" description="Helical" evidence="3">
    <location>
        <begin position="187"/>
        <end position="207"/>
    </location>
</feature>
<keyword evidence="6" id="KW-1185">Reference proteome</keyword>
<evidence type="ECO:0000256" key="3">
    <source>
        <dbReference type="SAM" id="Phobius"/>
    </source>
</evidence>
<dbReference type="CDD" id="cd06225">
    <property type="entry name" value="HAMP"/>
    <property type="match status" value="1"/>
</dbReference>
<evidence type="ECO:0000259" key="4">
    <source>
        <dbReference type="PROSITE" id="PS50885"/>
    </source>
</evidence>
<dbReference type="GeneID" id="301846438"/>
<dbReference type="Pfam" id="PF05227">
    <property type="entry name" value="CHASE3"/>
    <property type="match status" value="1"/>
</dbReference>
<dbReference type="InterPro" id="IPR007891">
    <property type="entry name" value="CHASE3"/>
</dbReference>
<feature type="domain" description="HAMP" evidence="4">
    <location>
        <begin position="209"/>
        <end position="261"/>
    </location>
</feature>
<keyword evidence="1 3" id="KW-0812">Transmembrane</keyword>
<evidence type="ECO:0000313" key="5">
    <source>
        <dbReference type="EMBL" id="ROS42738.1"/>
    </source>
</evidence>
<dbReference type="Proteomes" id="UP000274843">
    <property type="component" value="Unassembled WGS sequence"/>
</dbReference>
<dbReference type="EMBL" id="RKHY01000001">
    <property type="protein sequence ID" value="ROS42738.1"/>
    <property type="molecule type" value="Genomic_DNA"/>
</dbReference>
<comment type="caution">
    <text evidence="5">The sequence shown here is derived from an EMBL/GenBank/DDBJ whole genome shotgun (WGS) entry which is preliminary data.</text>
</comment>
<evidence type="ECO:0000313" key="6">
    <source>
        <dbReference type="Proteomes" id="UP000274843"/>
    </source>
</evidence>
<evidence type="ECO:0000256" key="1">
    <source>
        <dbReference type="ARBA" id="ARBA00022692"/>
    </source>
</evidence>
<organism evidence="5 6">
    <name type="scientific">Amycolatopsis thermoflava</name>
    <dbReference type="NCBI Taxonomy" id="84480"/>
    <lineage>
        <taxon>Bacteria</taxon>
        <taxon>Bacillati</taxon>
        <taxon>Actinomycetota</taxon>
        <taxon>Actinomycetes</taxon>
        <taxon>Pseudonocardiales</taxon>
        <taxon>Pseudonocardiaceae</taxon>
        <taxon>Amycolatopsis</taxon>
        <taxon>Amycolatopsis methanolica group</taxon>
    </lineage>
</organism>
<dbReference type="InterPro" id="IPR003660">
    <property type="entry name" value="HAMP_dom"/>
</dbReference>
<name>A0A3N2H1D7_9PSEU</name>
<dbReference type="Gene3D" id="6.10.340.10">
    <property type="match status" value="1"/>
</dbReference>
<dbReference type="GO" id="GO:0016020">
    <property type="term" value="C:membrane"/>
    <property type="evidence" value="ECO:0007669"/>
    <property type="project" value="InterPro"/>
</dbReference>
<dbReference type="AlphaFoldDB" id="A0A3N2H1D7"/>
<reference evidence="5 6" key="1">
    <citation type="submission" date="2018-11" db="EMBL/GenBank/DDBJ databases">
        <title>Sequencing the genomes of 1000 actinobacteria strains.</title>
        <authorList>
            <person name="Klenk H.-P."/>
        </authorList>
    </citation>
    <scope>NUCLEOTIDE SEQUENCE [LARGE SCALE GENOMIC DNA]</scope>
    <source>
        <strain evidence="5 6">DSM 44348</strain>
    </source>
</reference>
<dbReference type="GO" id="GO:0007165">
    <property type="term" value="P:signal transduction"/>
    <property type="evidence" value="ECO:0007669"/>
    <property type="project" value="InterPro"/>
</dbReference>
<dbReference type="CDD" id="cd19410">
    <property type="entry name" value="HK9-like_sensor"/>
    <property type="match status" value="1"/>
</dbReference>
<dbReference type="RefSeq" id="WP_231960758.1">
    <property type="nucleotide sequence ID" value="NZ_JBHXOR010000045.1"/>
</dbReference>
<accession>A0A3N2H1D7</accession>
<protein>
    <submittedName>
        <fullName evidence="5">CHASE3 domain sensor protein</fullName>
    </submittedName>
</protein>
<dbReference type="Pfam" id="PF00672">
    <property type="entry name" value="HAMP"/>
    <property type="match status" value="1"/>
</dbReference>
<dbReference type="SUPFAM" id="SSF158472">
    <property type="entry name" value="HAMP domain-like"/>
    <property type="match status" value="1"/>
</dbReference>
<dbReference type="PROSITE" id="PS50885">
    <property type="entry name" value="HAMP"/>
    <property type="match status" value="1"/>
</dbReference>
<proteinExistence type="predicted"/>
<sequence length="455" mass="48411">MTIPRFPPRTLRWQVILLVSGLLLLLTTTAIVTTAARVHVTDVGSRVRDTLRPAQVAVAALGKGYVDMETGERGFLLTRDPQFLQPYETGHAAVAGAEGDLRRLMAGDAESITLLDEVSAVGAEWRTQVAEPSIAQVRADGTVADGRLGKALSDTLRARLAALGNHLDQLIAARLESSRRANATANLTTGLCVGLALVLGIASVVILRRSLVTPLNRLVAQVREVAAGDLHREVEAAGPEEVVRLGEAVEAMRVRILSEAEQVAASANRIARLEETDRIARTLGDTAIRRLYGITLDLQSAAARFPRSGPVMATAISGIDRTISALRSSVYGTAATRTRPALRAQVSDVVGELETTHGRAPGLVLTGDLDIEPPEEVTAEVTQVLRDILRATAVPGGGAEEVELALSGEEIRLRVRCAVPDEQVAGVELALAEASGDAVVCREPGRVTVEWRRPL</sequence>
<evidence type="ECO:0000256" key="2">
    <source>
        <dbReference type="ARBA" id="ARBA00022989"/>
    </source>
</evidence>
<keyword evidence="3" id="KW-0472">Membrane</keyword>
<dbReference type="SMART" id="SM00304">
    <property type="entry name" value="HAMP"/>
    <property type="match status" value="1"/>
</dbReference>
<keyword evidence="2 3" id="KW-1133">Transmembrane helix</keyword>